<sequence length="182" mass="21315">MGTSDSRKERENEKQKNIVLELQKPRIHLFLNYHVKSLHLQEEKVNLRNKAKVDDFLSYETSYKEVTRFLFGSWLMFHEEFEAPFNPKGIIIINTSQPLVDVADHHGTEIILSNDIESAIDSFYIHVYKEDLIIYTSSGDLLKITDDIKLPKYFAKLDTNQLHLKKRIEKKFVEISKTSTSI</sequence>
<accession>A0A977QZJ3</accession>
<protein>
    <submittedName>
        <fullName evidence="1">ORF2 protein</fullName>
    </submittedName>
</protein>
<reference evidence="1" key="2">
    <citation type="submission" date="2022-01" db="EMBL/GenBank/DDBJ databases">
        <authorList>
            <person name="Fox A."/>
            <person name="Gibbs A."/>
            <person name="Fowkes A."/>
            <person name="Pufal H."/>
            <person name="McGrieg S."/>
            <person name="Jones R.A.C."/>
            <person name="Boonham N."/>
            <person name="Adams I."/>
        </authorList>
    </citation>
    <scope>NUCLEOTIDE SEQUENCE</scope>
    <source>
        <strain evidence="1">WAC10145Vic</strain>
    </source>
</reference>
<name>A0A977QZJ3_9VIRU</name>
<proteinExistence type="predicted"/>
<evidence type="ECO:0000313" key="1">
    <source>
        <dbReference type="EMBL" id="UXK95485.1"/>
    </source>
</evidence>
<organism evidence="1">
    <name type="scientific">Carrot ophiovirus 1</name>
    <dbReference type="NCBI Taxonomy" id="2976692"/>
    <lineage>
        <taxon>Viruses</taxon>
        <taxon>Riboviria</taxon>
        <taxon>Orthornavirae</taxon>
        <taxon>Negarnaviricota</taxon>
        <taxon>Haploviricotina</taxon>
        <taxon>Milneviricetes</taxon>
        <taxon>Naedrevirales</taxon>
        <taxon>Aspiviridae</taxon>
        <taxon>Ophiovirus</taxon>
    </lineage>
</organism>
<reference evidence="1" key="1">
    <citation type="journal article" date="2022" name="Plants (Basel)">
        <title>Enhanced Apiaceous Potyvirus Phylogeny, Novel Viruses, and New Country and Host Records from Sequencing Apiaceae Samples.</title>
        <authorList>
            <person name="Fox A."/>
            <person name="Gibbs A.J."/>
            <person name="Fowkes A.R."/>
            <person name="Pufal H."/>
            <person name="McGreig S."/>
            <person name="Jones R.A.C."/>
            <person name="Boonham N."/>
            <person name="Adams I.P."/>
        </authorList>
    </citation>
    <scope>NUCLEOTIDE SEQUENCE</scope>
    <source>
        <strain evidence="1">WAC10145Vic</strain>
    </source>
</reference>
<dbReference type="EMBL" id="OM419178">
    <property type="protein sequence ID" value="UXK95485.1"/>
    <property type="molecule type" value="Genomic_RNA"/>
</dbReference>